<name>S4XHJ2_9CORY</name>
<dbReference type="AlphaFoldDB" id="S4XHJ2"/>
<accession>S4XHJ2</accession>
<evidence type="ECO:0000313" key="1">
    <source>
        <dbReference type="EMBL" id="AGP30113.1"/>
    </source>
</evidence>
<organism evidence="1 2">
    <name type="scientific">Corynebacterium terpenotabidum Y-11</name>
    <dbReference type="NCBI Taxonomy" id="1200352"/>
    <lineage>
        <taxon>Bacteria</taxon>
        <taxon>Bacillati</taxon>
        <taxon>Actinomycetota</taxon>
        <taxon>Actinomycetes</taxon>
        <taxon>Mycobacteriales</taxon>
        <taxon>Corynebacteriaceae</taxon>
        <taxon>Corynebacterium</taxon>
    </lineage>
</organism>
<sequence>MAENRRYEGWDERIYPSQQDMIQIGTQQTPVTQTLTLWALSGYCTDRDGRWCMTRHQCYEVAAAYGLCSESEFQEMWTWATEDGLAPVWAVVNDLEQRWLQKFEESPAGGQFVNFGDVRPEAVLTV</sequence>
<evidence type="ECO:0000313" key="2">
    <source>
        <dbReference type="Proteomes" id="UP000014809"/>
    </source>
</evidence>
<dbReference type="RefSeq" id="WP_020440478.1">
    <property type="nucleotide sequence ID" value="NC_021663.1"/>
</dbReference>
<dbReference type="HOGENOM" id="CLU_1977815_0_0_11"/>
<protein>
    <submittedName>
        <fullName evidence="1">Uncharacterized protein</fullName>
    </submittedName>
</protein>
<dbReference type="STRING" id="1200352.A606_02300"/>
<gene>
    <name evidence="1" type="ORF">A606_02300</name>
</gene>
<dbReference type="Proteomes" id="UP000014809">
    <property type="component" value="Chromosome"/>
</dbReference>
<dbReference type="PATRIC" id="fig|1200352.3.peg.463"/>
<dbReference type="EMBL" id="CP003696">
    <property type="protein sequence ID" value="AGP30113.1"/>
    <property type="molecule type" value="Genomic_DNA"/>
</dbReference>
<reference evidence="1 2" key="1">
    <citation type="submission" date="2012-06" db="EMBL/GenBank/DDBJ databases">
        <title>Complete genome sequence of Corynebacterium terpenotabidum Y-11 (=DSM 44721).</title>
        <authorList>
            <person name="Ruckert C."/>
            <person name="Albersmeier A."/>
            <person name="Al-Dilaimi A."/>
            <person name="Szczepanowski R."/>
            <person name="Kalinowski J."/>
        </authorList>
    </citation>
    <scope>NUCLEOTIDE SEQUENCE [LARGE SCALE GENOMIC DNA]</scope>
    <source>
        <strain evidence="1 2">Y-11</strain>
    </source>
</reference>
<keyword evidence="2" id="KW-1185">Reference proteome</keyword>
<proteinExistence type="predicted"/>
<dbReference type="KEGG" id="cter:A606_02300"/>